<keyword evidence="1" id="KW-0145">Chemotaxis</keyword>
<evidence type="ECO:0000256" key="3">
    <source>
        <dbReference type="PROSITE-ProRule" id="PRU00284"/>
    </source>
</evidence>
<name>B1ZMF8_OPITP</name>
<dbReference type="KEGG" id="ote:Oter_0120"/>
<dbReference type="InterPro" id="IPR004090">
    <property type="entry name" value="Chemotax_Me-accpt_rcpt"/>
</dbReference>
<dbReference type="SMART" id="SM00283">
    <property type="entry name" value="MA"/>
    <property type="match status" value="1"/>
</dbReference>
<dbReference type="GO" id="GO:0007165">
    <property type="term" value="P:signal transduction"/>
    <property type="evidence" value="ECO:0007669"/>
    <property type="project" value="UniProtKB-KW"/>
</dbReference>
<dbReference type="GO" id="GO:0004888">
    <property type="term" value="F:transmembrane signaling receptor activity"/>
    <property type="evidence" value="ECO:0007669"/>
    <property type="project" value="InterPro"/>
</dbReference>
<evidence type="ECO:0000256" key="2">
    <source>
        <dbReference type="ARBA" id="ARBA00029447"/>
    </source>
</evidence>
<dbReference type="Gene3D" id="1.10.287.950">
    <property type="entry name" value="Methyl-accepting chemotaxis protein"/>
    <property type="match status" value="1"/>
</dbReference>
<evidence type="ECO:0000256" key="1">
    <source>
        <dbReference type="ARBA" id="ARBA00022500"/>
    </source>
</evidence>
<keyword evidence="3" id="KW-0807">Transducer</keyword>
<dbReference type="Pfam" id="PF00015">
    <property type="entry name" value="MCPsignal"/>
    <property type="match status" value="1"/>
</dbReference>
<proteinExistence type="inferred from homology"/>
<evidence type="ECO:0000313" key="7">
    <source>
        <dbReference type="EMBL" id="ACB73411.1"/>
    </source>
</evidence>
<protein>
    <submittedName>
        <fullName evidence="7">Methyl-accepting chemotaxis sensory transducer</fullName>
    </submittedName>
</protein>
<dbReference type="GO" id="GO:0006935">
    <property type="term" value="P:chemotaxis"/>
    <property type="evidence" value="ECO:0007669"/>
    <property type="project" value="UniProtKB-KW"/>
</dbReference>
<dbReference type="STRING" id="452637.Oter_0120"/>
<dbReference type="eggNOG" id="COG0840">
    <property type="taxonomic scope" value="Bacteria"/>
</dbReference>
<feature type="transmembrane region" description="Helical" evidence="5">
    <location>
        <begin position="12"/>
        <end position="31"/>
    </location>
</feature>
<keyword evidence="5" id="KW-0812">Transmembrane</keyword>
<dbReference type="AlphaFoldDB" id="B1ZMF8"/>
<dbReference type="InterPro" id="IPR004089">
    <property type="entry name" value="MCPsignal_dom"/>
</dbReference>
<dbReference type="Proteomes" id="UP000007013">
    <property type="component" value="Chromosome"/>
</dbReference>
<comment type="similarity">
    <text evidence="2">Belongs to the methyl-accepting chemotaxis (MCP) protein family.</text>
</comment>
<dbReference type="PRINTS" id="PR00260">
    <property type="entry name" value="CHEMTRNSDUCR"/>
</dbReference>
<evidence type="ECO:0000256" key="4">
    <source>
        <dbReference type="SAM" id="MobiDB-lite"/>
    </source>
</evidence>
<sequence length="677" mass="73037">MTIRRLSLERKILVLVLLPLVGALIPAGIILQRTQRELTEIRALGQLAGLVWQLGELERRVDQEGTNWYFFKPTWNATEEERRSERVKQDQWRKETDQAIEDYHRLRAAVAGGSLSGPLQSALRTIEQHISELPKLRRVVDTQVDETASLGIMDGYRSFRRDINLVLPLLVDATTSDVIVRKLAVLPKLMLVRKTTMDAGGMIFFYHQQRAQKTGRTFVPSEALTLTHNLEMAEAYWADVIALSQGEVRTHLDQIHSSPEWKTVAELMTGHAQAMLNGTEPPIAGEEGWAPSWGFLFGGLATEIAQLRDDFTQTCNAAERAAHARRLWTSVTLAAAVLLVLWLTRRLCQSISRPISATAENLLAGARSASDESAAVRKSCAVVADGSAHQAAALEETSATLEEISSMTRSNSENAQRAQRSANETRAAAEQGVGQMHQLTDAMAALRTSSDDVTRIIKTIDEIAFQTNILALNAAIEAARAGEAGAGFAVVADEVRTLAQRSAHAARETTDKITAASARTNAGGEITLQVAQSLESILSRARDLENVVNAIAEASREQNSGIGQITDAIQKIDQVTQSNAAAAEETAAAAHELETRAEAFTESVQHLRTIVFGSSSLLDDVSGPVPRSALDADAPVPEVSESAGPAPAARATTPIRSLGTPAGGTPTLAGGRLSKTE</sequence>
<organism evidence="7 8">
    <name type="scientific">Opitutus terrae (strain DSM 11246 / JCM 15787 / PB90-1)</name>
    <dbReference type="NCBI Taxonomy" id="452637"/>
    <lineage>
        <taxon>Bacteria</taxon>
        <taxon>Pseudomonadati</taxon>
        <taxon>Verrucomicrobiota</taxon>
        <taxon>Opitutia</taxon>
        <taxon>Opitutales</taxon>
        <taxon>Opitutaceae</taxon>
        <taxon>Opitutus</taxon>
    </lineage>
</organism>
<accession>B1ZMF8</accession>
<dbReference type="EMBL" id="CP001032">
    <property type="protein sequence ID" value="ACB73411.1"/>
    <property type="molecule type" value="Genomic_DNA"/>
</dbReference>
<feature type="compositionally biased region" description="Low complexity" evidence="4">
    <location>
        <begin position="643"/>
        <end position="671"/>
    </location>
</feature>
<feature type="region of interest" description="Disordered" evidence="4">
    <location>
        <begin position="628"/>
        <end position="677"/>
    </location>
</feature>
<dbReference type="PROSITE" id="PS50111">
    <property type="entry name" value="CHEMOTAXIS_TRANSDUC_2"/>
    <property type="match status" value="1"/>
</dbReference>
<dbReference type="PANTHER" id="PTHR43531:SF11">
    <property type="entry name" value="METHYL-ACCEPTING CHEMOTAXIS PROTEIN 3"/>
    <property type="match status" value="1"/>
</dbReference>
<dbReference type="SUPFAM" id="SSF58104">
    <property type="entry name" value="Methyl-accepting chemotaxis protein (MCP) signaling domain"/>
    <property type="match status" value="1"/>
</dbReference>
<feature type="compositionally biased region" description="Polar residues" evidence="4">
    <location>
        <begin position="405"/>
        <end position="424"/>
    </location>
</feature>
<dbReference type="InterPro" id="IPR051310">
    <property type="entry name" value="MCP_chemotaxis"/>
</dbReference>
<feature type="region of interest" description="Disordered" evidence="4">
    <location>
        <begin position="405"/>
        <end position="434"/>
    </location>
</feature>
<reference evidence="7 8" key="1">
    <citation type="journal article" date="2011" name="J. Bacteriol.">
        <title>Genome sequence of the verrucomicrobium Opitutus terrae PB90-1, an abundant inhabitant of rice paddy soil ecosystems.</title>
        <authorList>
            <person name="van Passel M.W."/>
            <person name="Kant R."/>
            <person name="Palva A."/>
            <person name="Copeland A."/>
            <person name="Lucas S."/>
            <person name="Lapidus A."/>
            <person name="Glavina del Rio T."/>
            <person name="Pitluck S."/>
            <person name="Goltsman E."/>
            <person name="Clum A."/>
            <person name="Sun H."/>
            <person name="Schmutz J."/>
            <person name="Larimer F.W."/>
            <person name="Land M.L."/>
            <person name="Hauser L."/>
            <person name="Kyrpides N."/>
            <person name="Mikhailova N."/>
            <person name="Richardson P.P."/>
            <person name="Janssen P.H."/>
            <person name="de Vos W.M."/>
            <person name="Smidt H."/>
        </authorList>
    </citation>
    <scope>NUCLEOTIDE SEQUENCE [LARGE SCALE GENOMIC DNA]</scope>
    <source>
        <strain evidence="8">DSM 11246 / JCM 15787 / PB90-1</strain>
    </source>
</reference>
<evidence type="ECO:0000259" key="6">
    <source>
        <dbReference type="PROSITE" id="PS50111"/>
    </source>
</evidence>
<dbReference type="PANTHER" id="PTHR43531">
    <property type="entry name" value="PROTEIN ICFG"/>
    <property type="match status" value="1"/>
</dbReference>
<feature type="domain" description="Methyl-accepting transducer" evidence="6">
    <location>
        <begin position="365"/>
        <end position="594"/>
    </location>
</feature>
<keyword evidence="5" id="KW-0472">Membrane</keyword>
<dbReference type="HOGENOM" id="CLU_405885_0_0_0"/>
<keyword evidence="5" id="KW-1133">Transmembrane helix</keyword>
<gene>
    <name evidence="7" type="ordered locus">Oter_0120</name>
</gene>
<dbReference type="GO" id="GO:0016020">
    <property type="term" value="C:membrane"/>
    <property type="evidence" value="ECO:0007669"/>
    <property type="project" value="InterPro"/>
</dbReference>
<keyword evidence="8" id="KW-1185">Reference proteome</keyword>
<evidence type="ECO:0000313" key="8">
    <source>
        <dbReference type="Proteomes" id="UP000007013"/>
    </source>
</evidence>
<evidence type="ECO:0000256" key="5">
    <source>
        <dbReference type="SAM" id="Phobius"/>
    </source>
</evidence>